<dbReference type="EMBL" id="JXJW01000005">
    <property type="protein sequence ID" value="PCS07817.1"/>
    <property type="molecule type" value="Genomic_DNA"/>
</dbReference>
<name>A0A2A5S2R3_9LACT</name>
<comment type="caution">
    <text evidence="1">The sequence shown here is derived from an EMBL/GenBank/DDBJ whole genome shotgun (WGS) entry which is preliminary data.</text>
</comment>
<organism evidence="1 2">
    <name type="scientific">Pseudolactococcus piscium</name>
    <dbReference type="NCBI Taxonomy" id="1364"/>
    <lineage>
        <taxon>Bacteria</taxon>
        <taxon>Bacillati</taxon>
        <taxon>Bacillota</taxon>
        <taxon>Bacilli</taxon>
        <taxon>Lactobacillales</taxon>
        <taxon>Streptococcaceae</taxon>
        <taxon>Pseudolactococcus</taxon>
    </lineage>
</organism>
<reference evidence="1 2" key="1">
    <citation type="submission" date="2014-12" db="EMBL/GenBank/DDBJ databases">
        <title>Draft genome sequences of 10 type strains of Lactococcus.</title>
        <authorList>
            <person name="Sun Z."/>
            <person name="Zhong Z."/>
            <person name="Liu W."/>
            <person name="Zhang W."/>
            <person name="Zhang H."/>
        </authorList>
    </citation>
    <scope>NUCLEOTIDE SEQUENCE [LARGE SCALE GENOMIC DNA]</scope>
    <source>
        <strain evidence="1 2">DSM 6634</strain>
    </source>
</reference>
<evidence type="ECO:0000313" key="2">
    <source>
        <dbReference type="Proteomes" id="UP000218282"/>
    </source>
</evidence>
<evidence type="ECO:0000313" key="1">
    <source>
        <dbReference type="EMBL" id="PCS07817.1"/>
    </source>
</evidence>
<proteinExistence type="predicted"/>
<keyword evidence="2" id="KW-1185">Reference proteome</keyword>
<dbReference type="AlphaFoldDB" id="A0A2A5S2R3"/>
<accession>A0A2A5S2R3</accession>
<sequence>MMIFSETEKRQKTLKTLDIIGFMKYNETKRIGEKNYGRSRIIPT</sequence>
<dbReference type="Proteomes" id="UP000218282">
    <property type="component" value="Unassembled WGS sequence"/>
</dbReference>
<protein>
    <submittedName>
        <fullName evidence="1">Uncharacterized protein</fullName>
    </submittedName>
</protein>
<gene>
    <name evidence="1" type="ORF">RU86_GL001874</name>
</gene>